<reference evidence="1" key="1">
    <citation type="submission" date="2020-10" db="EMBL/GenBank/DDBJ databases">
        <title>Ca. Dormibacterota MAGs.</title>
        <authorList>
            <person name="Montgomery K."/>
        </authorList>
    </citation>
    <scope>NUCLEOTIDE SEQUENCE [LARGE SCALE GENOMIC DNA]</scope>
    <source>
        <strain evidence="1">SC8812_S17_10</strain>
    </source>
</reference>
<proteinExistence type="predicted"/>
<evidence type="ECO:0000313" key="1">
    <source>
        <dbReference type="EMBL" id="MBJ7601193.1"/>
    </source>
</evidence>
<protein>
    <submittedName>
        <fullName evidence="1">Type II toxin-antitoxin system RelE/ParE family toxin</fullName>
    </submittedName>
</protein>
<sequence length="106" mass="12213">MYSTATGSEPVKEFLDQLSAVDHAVVIAGMREVQRDGLVAARHIAGDIYEVRATRMNRHFRILFALEGKRILLALDAYNKDTPKMPLAILRRAERRLRDWRSRGHR</sequence>
<accession>A0A934KER4</accession>
<name>A0A934KER4_9BACT</name>
<dbReference type="AlphaFoldDB" id="A0A934KER4"/>
<dbReference type="Proteomes" id="UP000612893">
    <property type="component" value="Unassembled WGS sequence"/>
</dbReference>
<dbReference type="InterPro" id="IPR009241">
    <property type="entry name" value="HigB-like"/>
</dbReference>
<comment type="caution">
    <text evidence="1">The sequence shown here is derived from an EMBL/GenBank/DDBJ whole genome shotgun (WGS) entry which is preliminary data.</text>
</comment>
<organism evidence="1 2">
    <name type="scientific">Candidatus Nephthysia bennettiae</name>
    <dbReference type="NCBI Taxonomy" id="3127016"/>
    <lineage>
        <taxon>Bacteria</taxon>
        <taxon>Bacillati</taxon>
        <taxon>Candidatus Dormiibacterota</taxon>
        <taxon>Candidatus Dormibacteria</taxon>
        <taxon>Candidatus Dormibacterales</taxon>
        <taxon>Candidatus Dormibacteraceae</taxon>
        <taxon>Candidatus Nephthysia</taxon>
    </lineage>
</organism>
<keyword evidence="2" id="KW-1185">Reference proteome</keyword>
<dbReference type="Pfam" id="PF05973">
    <property type="entry name" value="Gp49"/>
    <property type="match status" value="1"/>
</dbReference>
<dbReference type="RefSeq" id="WP_338205329.1">
    <property type="nucleotide sequence ID" value="NZ_JAEKNR010000238.1"/>
</dbReference>
<dbReference type="EMBL" id="JAEKNR010000238">
    <property type="protein sequence ID" value="MBJ7601193.1"/>
    <property type="molecule type" value="Genomic_DNA"/>
</dbReference>
<evidence type="ECO:0000313" key="2">
    <source>
        <dbReference type="Proteomes" id="UP000612893"/>
    </source>
</evidence>
<gene>
    <name evidence="1" type="ORF">JF922_24360</name>
</gene>